<dbReference type="InterPro" id="IPR011050">
    <property type="entry name" value="Pectin_lyase_fold/virulence"/>
</dbReference>
<evidence type="ECO:0000313" key="1">
    <source>
        <dbReference type="EMBL" id="KAK2952302.1"/>
    </source>
</evidence>
<keyword evidence="2" id="KW-1185">Reference proteome</keyword>
<dbReference type="EMBL" id="JARBJD010000105">
    <property type="protein sequence ID" value="KAK2952302.1"/>
    <property type="molecule type" value="Genomic_DNA"/>
</dbReference>
<reference evidence="1 2" key="1">
    <citation type="journal article" date="2022" name="bioRxiv">
        <title>Genomics of Preaxostyla Flagellates Illuminates Evolutionary Transitions and the Path Towards Mitochondrial Loss.</title>
        <authorList>
            <person name="Novak L.V.F."/>
            <person name="Treitli S.C."/>
            <person name="Pyrih J."/>
            <person name="Halakuc P."/>
            <person name="Pipaliya S.V."/>
            <person name="Vacek V."/>
            <person name="Brzon O."/>
            <person name="Soukal P."/>
            <person name="Eme L."/>
            <person name="Dacks J.B."/>
            <person name="Karnkowska A."/>
            <person name="Elias M."/>
            <person name="Hampl V."/>
        </authorList>
    </citation>
    <scope>NUCLEOTIDE SEQUENCE [LARGE SCALE GENOMIC DNA]</scope>
    <source>
        <strain evidence="1">NAU3</strain>
        <tissue evidence="1">Gut</tissue>
    </source>
</reference>
<organism evidence="1 2">
    <name type="scientific">Blattamonas nauphoetae</name>
    <dbReference type="NCBI Taxonomy" id="2049346"/>
    <lineage>
        <taxon>Eukaryota</taxon>
        <taxon>Metamonada</taxon>
        <taxon>Preaxostyla</taxon>
        <taxon>Oxymonadida</taxon>
        <taxon>Blattamonas</taxon>
    </lineage>
</organism>
<accession>A0ABQ9XNX6</accession>
<protein>
    <submittedName>
        <fullName evidence="1">Uncharacterized protein</fullName>
    </submittedName>
</protein>
<gene>
    <name evidence="1" type="ORF">BLNAU_12711</name>
</gene>
<dbReference type="Proteomes" id="UP001281761">
    <property type="component" value="Unassembled WGS sequence"/>
</dbReference>
<sequence length="3032" mass="330254">MGEPLFGQTDYLMIVHLTCLICVTISHSSFLDTIFKWKKHPIQSAPITKPITQANANFYFDSSSQDPGSNCPLANPCNSFNDVSFTGSDKLYVIGDIMLNRSLDFNGLITSYTPSTQPSSATIYVGGSGNFYITKTTNITHLTFAIFENPSNPVFQISTSESIQFSNVAVVMVDDYDNPSPVQNDVSEHLVVRTQSAGLTSFDTFKIQGFSTSMSLIFISGGTTTFDGCEFYDIKSTNDDAHPIDISDATSVVNIKNSFFDSLNGKKTGAAAHIVGKEITLANTSATNCILTESESKGGAFYFETPNLTLSKTLTFRGNEADYGKDIYQEATSPGKIDPEVLDPQNDPGNSIAGGSDNGTLLKPYSGSTVYFSDFGFSSDCGSATFPCSNLNVTGSEFTTKAVIYCIVDEITCQRQINLTPVTGITSATVQSLTIATTPSTVAFKDSTLSGAAAFTSTCSVTFNTITFDAIGTAKIVEVAQDGITVTFKTCAFTGEGEEISGPIVDGTHTLSIDAMSVAPITLKTPFIEVTSTSTIKSIWAADIEVKQTTLIKQSAQLTLESSSFHGITSTGAKGSVLNAEATSTTIRNTSFTSCKPTGTITYGGAVFTTNTLTLSNVSFSENEATFGRSIFIGGDQVKNLNSSHVSYESDLHHAIQFNSQIPTSDNLDSYKAIQDSFTNPTLATPPRTTLYFAEMGQDFNDCGTTNYPCRSLSFRAKGITSGSKPQSWYILDASTLFYDWVCSVSLSISTPAESSPSMSQLTFESKYNTKPCLKVSGNLTLNELSIFVLATPGNNLFEVTGTLRITQCTIDNDDSTRITLFEATDCVVKDLTLASLELSNVFKSGNVDADNINAIDLSITEPFFTVRDPQTSSITLSLKNSEFHSVGTENEVLFGGLVKSVTIDKVLFDSCLPSTAHHLMNFKVTTKDSLNFKNMTLTNNLQDNWEKGCIFIEVAGNFNSFGELNLYGLNNNKNAKSGSVGRDLFIVTDDGQLQALVDNYEASFESFLQDGFDALGSSWGQNGSLTPVDLFSLLKSRKDLLEVYVDDSGFDFSLCGSSAVPCKTFSETHKLIRSGGAIYVLTSLVITENPSGEDKKESYTLSVEGIPSIVTLDLGANSFEIGGTVLMSNLWFEAKTTGTSVFDLNGSGSLEMQNCILSQIDSHSPQVMFTLAQNSKLLVFGSTIDFNCHVLQGTLKNNTVTISDCDITLSGTQTPSIFEDVISENSTITLYSLDVHSDSQITIESKASSQNYPHLHWICFFDVKNIPLINYKLESDITEHLDLIRLDPEYMTDTYINANFTYCNEIPSVTYVPSNSLGTLAKTINVITDDPELLNTINIDTSLNLSSTIELNRYHLATTRTTKWTFNVNKGQLKTIRTLKLSKVDFKISSTQDIPVVSSRKYGEVIIEAASLTGGTASVSLIQATEGLVTLNDVTIGNVALTSTTSPFLDLTNLEDLSITELVATNITVQAPFCKAESSHIIIVSSTFSKITTTRNLTGTVLSLASSGTSPDSEFEIIPTPEQVSGIMLDRVQVSECRASGSTHSIITVTLDSDAQLFLVDSDLRNNDQAAPSTTPKALTLYDHSMQHPSYYFIHTQFSKYPASEAHTFIRIFTAAEPWEGSFYFSYQNLNKIGVVFQHDGTESYIDFKEYTNNNIYTRTYNRAGNLFSVDNPFCGTENLPCDTIDYAVGRLSGSGKTITLLDKGRFAQTQTINQVKITSPFKDGDQQFYRAEVPSSIQLTCTNTVFDHVEFHGDFTGMADPSFILQTNTTIQSCKISKWSNPAPIFRLSSGSLTVDDLVSVSNNPSEPISIRGTIFTVTSTTASTINIKSVTMTNIETFNSPLLLFANVSNYTIVLDQITCENVTSESAVSGGIVFYQLRGAVTSLLVNNSYFKQCKIAKTPKESSRGGVFFINDTDGRNKLSFENMDVPSKGFDGNSAGLGNDMYIIGSNFNTSLKPQQFDYGLNTSDDTALYGHDKINTISHDLMIYFFYRNEIIHVRYSPEPLSQPELCGASTNPCTSIEQGSEHLTGSNRIIKLIDNNDSPPSSTIEKSYTLNGYCLHAGDSRLVEVSGSLTPCLFSTSNSGFTGFTFTSTGTLYFCKHTYGSLTIDDCQFFSAPDSVIACLQSTVNSTLIITDSVFDTGATIKWHLNNNHNVKIHQGTKFNTDNINSEAYSALTLNVATGTDSSKFYINASYSTPPPTDFINEGRRVMIMSDNLTSFVSINQFDVDLGSASLQRSYFGQTTKGEDTHNLEKYFRPQYEKCYVSSSGDDNVRCGTFGKPCKTYYTGFFHTAVQGTLYLQDNQFSYETAHLYCSYTPFLQSKGGLTVQSSEPTLRNTIQLKHQHVFEASTDIAKFTMLDFVVSGIDTPSLLFQSSSPLTFSHCTFVGKNPVLCSFAKITTQALTLESVTIHDFDCSASSTHFISTSGSFTFTNLAVSKMTLAKSFIYGTSSNGTTTLNGCEFDQITSNEDSAVLSTLDGRYSTSISNSIFTKVKGYERGGTIRTQFGNSRSFNLTSCTFSDGEIITPVTPSSKAYGGYIYLHSSDVNCKNFTYTNVDFMDHKNYVETPTGFIQSGENITETPDSGVLGVYLFLNMRNVSDSCRSSYYNFHYEWPFKQANTLIAGQVDGSVSVLTNITYLLLFNFEGRDNSYVNNPGSYDKNCGTMNAPCITINHAIATLTLLKDSQTQRKGTVILMQETFVQPEPICVGPSFCHLVGKPTTLTFTKLTLSSTTNNVASFTNARFICFSGSITIEKIDINTEGQNAVFLYQVTPTDNIRDTQTNGFGFIESKISSSGSGLTFLSRQSTWLLHNASFQSLSLSSLGAKFTEYLSSIKASSSTLKPKNLELSQITDATTYLATTFSGFDAITLNGLDFTDKQCTTTEQPLVSVTASNGTVIISNCIFKNWAGSVSRAKAVLITLNEAGSAANVTGCTFEEETMKDALALSISVKSRSTVAVGSAFKTTDVAEKPFAVIELSESSKESNASFAHSTFTNCKSEIKVQYEEDGITFDWDDDRGDDDVFLTTA</sequence>
<name>A0ABQ9XNX6_9EUKA</name>
<evidence type="ECO:0000313" key="2">
    <source>
        <dbReference type="Proteomes" id="UP001281761"/>
    </source>
</evidence>
<proteinExistence type="predicted"/>
<dbReference type="SUPFAM" id="SSF51126">
    <property type="entry name" value="Pectin lyase-like"/>
    <property type="match status" value="2"/>
</dbReference>
<comment type="caution">
    <text evidence="1">The sequence shown here is derived from an EMBL/GenBank/DDBJ whole genome shotgun (WGS) entry which is preliminary data.</text>
</comment>